<comment type="caution">
    <text evidence="1">The sequence shown here is derived from an EMBL/GenBank/DDBJ whole genome shotgun (WGS) entry which is preliminary data.</text>
</comment>
<dbReference type="EMBL" id="RBAH01000003">
    <property type="protein sequence ID" value="RKN86045.1"/>
    <property type="molecule type" value="Genomic_DNA"/>
</dbReference>
<sequence>MLNRISTSLQELNWIGKLADLKEEHYRNTLLVTVLMDLLIEKGVMTRGEIEAKMAEVDRLLTPDRAYPIS</sequence>
<name>A0A3B0CK48_9BACL</name>
<organism evidence="1 2">
    <name type="scientific">Paenibacillus ginsengarvi</name>
    <dbReference type="NCBI Taxonomy" id="400777"/>
    <lineage>
        <taxon>Bacteria</taxon>
        <taxon>Bacillati</taxon>
        <taxon>Bacillota</taxon>
        <taxon>Bacilli</taxon>
        <taxon>Bacillales</taxon>
        <taxon>Paenibacillaceae</taxon>
        <taxon>Paenibacillus</taxon>
    </lineage>
</organism>
<dbReference type="OrthoDB" id="2991654at2"/>
<evidence type="ECO:0000313" key="1">
    <source>
        <dbReference type="EMBL" id="RKN86045.1"/>
    </source>
</evidence>
<gene>
    <name evidence="1" type="ORF">D7M11_06545</name>
</gene>
<proteinExistence type="predicted"/>
<evidence type="ECO:0008006" key="3">
    <source>
        <dbReference type="Google" id="ProtNLM"/>
    </source>
</evidence>
<reference evidence="1 2" key="1">
    <citation type="journal article" date="2007" name="Int. J. Syst. Evol. Microbiol.">
        <title>Paenibacillus ginsengarvi sp. nov., isolated from soil from ginseng cultivation.</title>
        <authorList>
            <person name="Yoon M.H."/>
            <person name="Ten L.N."/>
            <person name="Im W.T."/>
        </authorList>
    </citation>
    <scope>NUCLEOTIDE SEQUENCE [LARGE SCALE GENOMIC DNA]</scope>
    <source>
        <strain evidence="1 2">KCTC 13059</strain>
    </source>
</reference>
<dbReference type="Proteomes" id="UP000282311">
    <property type="component" value="Unassembled WGS sequence"/>
</dbReference>
<protein>
    <recommendedName>
        <fullName evidence="3">Nitrile hydratase subunit beta</fullName>
    </recommendedName>
</protein>
<accession>A0A3B0CK48</accession>
<evidence type="ECO:0000313" key="2">
    <source>
        <dbReference type="Proteomes" id="UP000282311"/>
    </source>
</evidence>
<dbReference type="AlphaFoldDB" id="A0A3B0CK48"/>
<keyword evidence="2" id="KW-1185">Reference proteome</keyword>